<evidence type="ECO:0000256" key="4">
    <source>
        <dbReference type="ARBA" id="ARBA00023136"/>
    </source>
</evidence>
<evidence type="ECO:0000259" key="6">
    <source>
        <dbReference type="Pfam" id="PF04932"/>
    </source>
</evidence>
<proteinExistence type="predicted"/>
<keyword evidence="3 5" id="KW-1133">Transmembrane helix</keyword>
<sequence>MTKSTYSFFNKYFFEIGMFLCFVLPPVGILLLLISGCRHLQFVWQEGKRITITPGLFLLGCLFISSIGAALLNQEYSYFLISALLLSYIGLYLKMKSSGVQKTFSSLKWITIWGGVYFYALYPIQDFLMKNMFVSYLTGTALVGQTEIQQNYERLMGAAYNPNLSVALLLFGLTFLLGECLKSIRSASYSRLALYTAVACMLVHAIYLTGSKAGFGILIIIFTLFIFRWNRLYAMFLVFMLAINIHFIFEWMPRKARLFASADMRKVIWERSFHLWQENSLFGTTPVGFYREYLHLYHDNIPHAHNMVLGIFTEYGSLGGVALLIVISIHVYKMLSLYLSKRTNKVHLDTYLLSLPIILLTGVFDYVLYSPQVAMIAIILLASWEKYTARLSLVHPRILSYVRKWNLDLSVKPTKNKEYL</sequence>
<dbReference type="InterPro" id="IPR007016">
    <property type="entry name" value="O-antigen_ligase-rel_domated"/>
</dbReference>
<evidence type="ECO:0000256" key="3">
    <source>
        <dbReference type="ARBA" id="ARBA00022989"/>
    </source>
</evidence>
<dbReference type="PANTHER" id="PTHR37422">
    <property type="entry name" value="TEICHURONIC ACID BIOSYNTHESIS PROTEIN TUAE"/>
    <property type="match status" value="1"/>
</dbReference>
<feature type="domain" description="O-antigen ligase-related" evidence="6">
    <location>
        <begin position="201"/>
        <end position="323"/>
    </location>
</feature>
<protein>
    <submittedName>
        <fullName evidence="7">O-antigen ligase family protein</fullName>
    </submittedName>
</protein>
<reference evidence="7 8" key="1">
    <citation type="submission" date="2021-01" db="EMBL/GenBank/DDBJ databases">
        <title>Genome Sequencing of Type Strains.</title>
        <authorList>
            <person name="Lemaire J.F."/>
            <person name="Inderbitzin P."/>
            <person name="Collins S.B."/>
            <person name="Wespe N."/>
            <person name="Knight-Connoni V."/>
        </authorList>
    </citation>
    <scope>NUCLEOTIDE SEQUENCE [LARGE SCALE GENOMIC DNA]</scope>
    <source>
        <strain evidence="7 8">DSM 14730</strain>
    </source>
</reference>
<dbReference type="PANTHER" id="PTHR37422:SF13">
    <property type="entry name" value="LIPOPOLYSACCHARIDE BIOSYNTHESIS PROTEIN PA4999-RELATED"/>
    <property type="match status" value="1"/>
</dbReference>
<feature type="transmembrane region" description="Helical" evidence="5">
    <location>
        <begin position="12"/>
        <end position="34"/>
    </location>
</feature>
<accession>A0ABS2ZGT4</accession>
<feature type="transmembrane region" description="Helical" evidence="5">
    <location>
        <begin position="107"/>
        <end position="124"/>
    </location>
</feature>
<dbReference type="GO" id="GO:0016874">
    <property type="term" value="F:ligase activity"/>
    <property type="evidence" value="ECO:0007669"/>
    <property type="project" value="UniProtKB-KW"/>
</dbReference>
<comment type="caution">
    <text evidence="7">The sequence shown here is derived from an EMBL/GenBank/DDBJ whole genome shotgun (WGS) entry which is preliminary data.</text>
</comment>
<organism evidence="7 8">
    <name type="scientific">Fictibacillus barbaricus</name>
    <dbReference type="NCBI Taxonomy" id="182136"/>
    <lineage>
        <taxon>Bacteria</taxon>
        <taxon>Bacillati</taxon>
        <taxon>Bacillota</taxon>
        <taxon>Bacilli</taxon>
        <taxon>Bacillales</taxon>
        <taxon>Fictibacillaceae</taxon>
        <taxon>Fictibacillus</taxon>
    </lineage>
</organism>
<evidence type="ECO:0000256" key="1">
    <source>
        <dbReference type="ARBA" id="ARBA00004141"/>
    </source>
</evidence>
<feature type="transmembrane region" description="Helical" evidence="5">
    <location>
        <begin position="355"/>
        <end position="382"/>
    </location>
</feature>
<evidence type="ECO:0000313" key="8">
    <source>
        <dbReference type="Proteomes" id="UP001319060"/>
    </source>
</evidence>
<keyword evidence="2 5" id="KW-0812">Transmembrane</keyword>
<evidence type="ECO:0000256" key="5">
    <source>
        <dbReference type="SAM" id="Phobius"/>
    </source>
</evidence>
<evidence type="ECO:0000313" key="7">
    <source>
        <dbReference type="EMBL" id="MBN3546538.1"/>
    </source>
</evidence>
<dbReference type="RefSeq" id="WP_188400851.1">
    <property type="nucleotide sequence ID" value="NZ_BMCE01000001.1"/>
</dbReference>
<name>A0ABS2ZGT4_9BACL</name>
<dbReference type="InterPro" id="IPR051533">
    <property type="entry name" value="WaaL-like"/>
</dbReference>
<keyword evidence="4 5" id="KW-0472">Membrane</keyword>
<feature type="transmembrane region" description="Helical" evidence="5">
    <location>
        <begin position="193"/>
        <end position="226"/>
    </location>
</feature>
<feature type="transmembrane region" description="Helical" evidence="5">
    <location>
        <begin position="164"/>
        <end position="181"/>
    </location>
</feature>
<dbReference type="Proteomes" id="UP001319060">
    <property type="component" value="Unassembled WGS sequence"/>
</dbReference>
<feature type="transmembrane region" description="Helical" evidence="5">
    <location>
        <begin position="55"/>
        <end position="72"/>
    </location>
</feature>
<dbReference type="EMBL" id="JAFHKS010000044">
    <property type="protein sequence ID" value="MBN3546538.1"/>
    <property type="molecule type" value="Genomic_DNA"/>
</dbReference>
<feature type="transmembrane region" description="Helical" evidence="5">
    <location>
        <begin position="78"/>
        <end position="95"/>
    </location>
</feature>
<keyword evidence="7" id="KW-0436">Ligase</keyword>
<comment type="subcellular location">
    <subcellularLocation>
        <location evidence="1">Membrane</location>
        <topology evidence="1">Multi-pass membrane protein</topology>
    </subcellularLocation>
</comment>
<keyword evidence="8" id="KW-1185">Reference proteome</keyword>
<dbReference type="Pfam" id="PF04932">
    <property type="entry name" value="Wzy_C"/>
    <property type="match status" value="1"/>
</dbReference>
<feature type="transmembrane region" description="Helical" evidence="5">
    <location>
        <begin position="315"/>
        <end position="335"/>
    </location>
</feature>
<gene>
    <name evidence="7" type="ORF">JYA64_14615</name>
</gene>
<feature type="transmembrane region" description="Helical" evidence="5">
    <location>
        <begin position="232"/>
        <end position="249"/>
    </location>
</feature>
<evidence type="ECO:0000256" key="2">
    <source>
        <dbReference type="ARBA" id="ARBA00022692"/>
    </source>
</evidence>